<evidence type="ECO:0000256" key="5">
    <source>
        <dbReference type="SAM" id="Phobius"/>
    </source>
</evidence>
<feature type="transmembrane region" description="Helical" evidence="5">
    <location>
        <begin position="394"/>
        <end position="412"/>
    </location>
</feature>
<dbReference type="OrthoDB" id="5982228at2759"/>
<feature type="transmembrane region" description="Helical" evidence="5">
    <location>
        <begin position="424"/>
        <end position="445"/>
    </location>
</feature>
<evidence type="ECO:0000313" key="7">
    <source>
        <dbReference type="Proteomes" id="UP000092154"/>
    </source>
</evidence>
<proteinExistence type="predicted"/>
<gene>
    <name evidence="6" type="ORF">K503DRAFT_695357</name>
</gene>
<keyword evidence="4 5" id="KW-0472">Membrane</keyword>
<comment type="subcellular location">
    <subcellularLocation>
        <location evidence="1">Membrane</location>
        <topology evidence="1">Multi-pass membrane protein</topology>
    </subcellularLocation>
</comment>
<evidence type="ECO:0000256" key="4">
    <source>
        <dbReference type="ARBA" id="ARBA00023136"/>
    </source>
</evidence>
<dbReference type="PANTHER" id="PTHR11785">
    <property type="entry name" value="AMINO ACID TRANSPORTER"/>
    <property type="match status" value="1"/>
</dbReference>
<evidence type="ECO:0000256" key="3">
    <source>
        <dbReference type="ARBA" id="ARBA00022989"/>
    </source>
</evidence>
<dbReference type="Pfam" id="PF13520">
    <property type="entry name" value="AA_permease_2"/>
    <property type="match status" value="1"/>
</dbReference>
<accession>A0A1B7MUL7</accession>
<feature type="transmembrane region" description="Helical" evidence="5">
    <location>
        <begin position="281"/>
        <end position="302"/>
    </location>
</feature>
<evidence type="ECO:0000313" key="6">
    <source>
        <dbReference type="EMBL" id="OAX36308.1"/>
    </source>
</evidence>
<feature type="transmembrane region" description="Helical" evidence="5">
    <location>
        <begin position="78"/>
        <end position="107"/>
    </location>
</feature>
<evidence type="ECO:0000256" key="1">
    <source>
        <dbReference type="ARBA" id="ARBA00004141"/>
    </source>
</evidence>
<dbReference type="GO" id="GO:0015179">
    <property type="term" value="F:L-amino acid transmembrane transporter activity"/>
    <property type="evidence" value="ECO:0007669"/>
    <property type="project" value="TreeGrafter"/>
</dbReference>
<dbReference type="STRING" id="1314800.A0A1B7MUL7"/>
<feature type="transmembrane region" description="Helical" evidence="5">
    <location>
        <begin position="323"/>
        <end position="344"/>
    </location>
</feature>
<feature type="transmembrane region" description="Helical" evidence="5">
    <location>
        <begin position="6"/>
        <end position="23"/>
    </location>
</feature>
<feature type="transmembrane region" description="Helical" evidence="5">
    <location>
        <begin position="231"/>
        <end position="251"/>
    </location>
</feature>
<dbReference type="PANTHER" id="PTHR11785:SF353">
    <property type="entry name" value="METHIONINE TRANSPORTER (EUROFUNG)"/>
    <property type="match status" value="1"/>
</dbReference>
<name>A0A1B7MUL7_9AGAM</name>
<evidence type="ECO:0000256" key="2">
    <source>
        <dbReference type="ARBA" id="ARBA00022692"/>
    </source>
</evidence>
<keyword evidence="2 5" id="KW-0812">Transmembrane</keyword>
<dbReference type="AlphaFoldDB" id="A0A1B7MUL7"/>
<dbReference type="Proteomes" id="UP000092154">
    <property type="component" value="Unassembled WGS sequence"/>
</dbReference>
<keyword evidence="3 5" id="KW-1133">Transmembrane helix</keyword>
<feature type="transmembrane region" description="Helical" evidence="5">
    <location>
        <begin position="119"/>
        <end position="137"/>
    </location>
</feature>
<protein>
    <submittedName>
        <fullName evidence="6">Amino acid transporter</fullName>
    </submittedName>
</protein>
<dbReference type="Gene3D" id="1.20.1740.10">
    <property type="entry name" value="Amino acid/polyamine transporter I"/>
    <property type="match status" value="1"/>
</dbReference>
<dbReference type="GO" id="GO:0016020">
    <property type="term" value="C:membrane"/>
    <property type="evidence" value="ECO:0007669"/>
    <property type="project" value="UniProtKB-SubCell"/>
</dbReference>
<feature type="transmembrane region" description="Helical" evidence="5">
    <location>
        <begin position="30"/>
        <end position="51"/>
    </location>
</feature>
<dbReference type="EMBL" id="KV448426">
    <property type="protein sequence ID" value="OAX36308.1"/>
    <property type="molecule type" value="Genomic_DNA"/>
</dbReference>
<dbReference type="InParanoid" id="A0A1B7MUL7"/>
<organism evidence="6 7">
    <name type="scientific">Rhizopogon vinicolor AM-OR11-026</name>
    <dbReference type="NCBI Taxonomy" id="1314800"/>
    <lineage>
        <taxon>Eukaryota</taxon>
        <taxon>Fungi</taxon>
        <taxon>Dikarya</taxon>
        <taxon>Basidiomycota</taxon>
        <taxon>Agaricomycotina</taxon>
        <taxon>Agaricomycetes</taxon>
        <taxon>Agaricomycetidae</taxon>
        <taxon>Boletales</taxon>
        <taxon>Suillineae</taxon>
        <taxon>Rhizopogonaceae</taxon>
        <taxon>Rhizopogon</taxon>
    </lineage>
</organism>
<feature type="transmembrane region" description="Helical" evidence="5">
    <location>
        <begin position="356"/>
        <end position="374"/>
    </location>
</feature>
<sequence length="497" mass="54444">MSSVTLNLGFMLGAGIYSVPGVVPNSVGSIGLLFVFWLLAPLFALCGLMVYSEYASMFPKRSGAQVVFLEQAYPRPRFFIPVTFAVTSVILSLKAANAIVFAQYALAICDVPITPAKQTAVALAVSTICFAVVGLSTKWSLRVVNFLAALKVLSLVFLIFTGALVLGGFTHIRDPSANFRSPFSGSTTNLNSLAIALVKTNWAFSGWHNAFNVLGEVRTPDPVRTVRKAGFISLLLTTFLFFFVNVAYVAAVPKDEISSSGPLIAALFFQHVFGKGFTAQILPIMVALSCFGTITVGQARMLREVARQGLLPYARFFVSTKPFGTPLAPVGLKYLLTVFAIVSIPAQDAFNFLVDLASYPTLVFHGATAIGLWLLRRRRNLASLASSKYRARNLFISSYFLSTLFLLVMPWVPPEPGHSDVSFWYATYCVAGLSVLALCGVYYWMWIVFLPWLGGYTIVEEVERLEDGALTTHLKRKHYPSVAGTDNRERQILLPNT</sequence>
<keyword evidence="7" id="KW-1185">Reference proteome</keyword>
<reference evidence="6 7" key="1">
    <citation type="submission" date="2016-06" db="EMBL/GenBank/DDBJ databases">
        <title>Comparative genomics of the ectomycorrhizal sister species Rhizopogon vinicolor and Rhizopogon vesiculosus (Basidiomycota: Boletales) reveals a divergence of the mating type B locus.</title>
        <authorList>
            <consortium name="DOE Joint Genome Institute"/>
            <person name="Mujic A.B."/>
            <person name="Kuo A."/>
            <person name="Tritt A."/>
            <person name="Lipzen A."/>
            <person name="Chen C."/>
            <person name="Johnson J."/>
            <person name="Sharma A."/>
            <person name="Barry K."/>
            <person name="Grigoriev I.V."/>
            <person name="Spatafora J.W."/>
        </authorList>
    </citation>
    <scope>NUCLEOTIDE SEQUENCE [LARGE SCALE GENOMIC DNA]</scope>
    <source>
        <strain evidence="6 7">AM-OR11-026</strain>
    </source>
</reference>
<dbReference type="InterPro" id="IPR002293">
    <property type="entry name" value="AA/rel_permease1"/>
</dbReference>
<dbReference type="PIRSF" id="PIRSF006060">
    <property type="entry name" value="AA_transporter"/>
    <property type="match status" value="1"/>
</dbReference>
<dbReference type="InterPro" id="IPR050598">
    <property type="entry name" value="AminoAcid_Transporter"/>
</dbReference>
<feature type="transmembrane region" description="Helical" evidence="5">
    <location>
        <begin position="143"/>
        <end position="166"/>
    </location>
</feature>